<dbReference type="Proteomes" id="UP000485484">
    <property type="component" value="Unassembled WGS sequence"/>
</dbReference>
<dbReference type="SUPFAM" id="SSF51726">
    <property type="entry name" value="UROD/MetE-like"/>
    <property type="match status" value="1"/>
</dbReference>
<organism evidence="1">
    <name type="scientific">candidate division TA06 bacterium ADurb.Bin417</name>
    <dbReference type="NCBI Taxonomy" id="1852828"/>
    <lineage>
        <taxon>Bacteria</taxon>
        <taxon>Bacteria division TA06</taxon>
    </lineage>
</organism>
<dbReference type="AlphaFoldDB" id="A0A1V5MHP4"/>
<comment type="caution">
    <text evidence="1">The sequence shown here is derived from an EMBL/GenBank/DDBJ whole genome shotgun (WGS) entry which is preliminary data.</text>
</comment>
<name>A0A1V5MHP4_UNCT6</name>
<dbReference type="Gene3D" id="3.20.20.210">
    <property type="match status" value="1"/>
</dbReference>
<evidence type="ECO:0000313" key="1">
    <source>
        <dbReference type="EMBL" id="OPZ92321.1"/>
    </source>
</evidence>
<protein>
    <submittedName>
        <fullName evidence="1">Uroporphyrinogen decarboxylase (URO-D)</fullName>
    </submittedName>
</protein>
<proteinExistence type="predicted"/>
<sequence>METLGIQPETTKPQVNLGVNFDLMPAFEEKILEHRDGHYLMQTIRGEIVEVSDRYDFTYLRSAKDFVTRKYHRHPVENRADWDAMKKRFNPDTPGRFPEDFEVRCRQLADRDYVLRIWFNGPFWQLRNWCGFENLCLFMAEDPELVEEMALFWRDFIMTILDRIFARVAPDHFGFSEDMAYKAKSMISPAMARRFLMPCWQTWSAAARRSGCRIIDVDSDGYIGELIPLWIESGINSCQPIEVAAGNDLPAYRKQFGRSMAYHGGIDKRAIAKGGAVIEAELQRVIPPMLVDGGYVPSCDHGVPPDISWADFIHYSRELAKLTGWL</sequence>
<reference evidence="1" key="1">
    <citation type="submission" date="2017-02" db="EMBL/GenBank/DDBJ databases">
        <title>Delving into the versatile metabolic prowess of the omnipresent phylum Bacteroidetes.</title>
        <authorList>
            <person name="Nobu M.K."/>
            <person name="Mei R."/>
            <person name="Narihiro T."/>
            <person name="Kuroda K."/>
            <person name="Liu W.-T."/>
        </authorList>
    </citation>
    <scope>NUCLEOTIDE SEQUENCE</scope>
    <source>
        <strain evidence="1">ADurb.Bin417</strain>
    </source>
</reference>
<gene>
    <name evidence="1" type="ORF">BWY73_00857</name>
</gene>
<accession>A0A1V5MHP4</accession>
<dbReference type="EMBL" id="MWAK01000109">
    <property type="protein sequence ID" value="OPZ92321.1"/>
    <property type="molecule type" value="Genomic_DNA"/>
</dbReference>
<dbReference type="InterPro" id="IPR038071">
    <property type="entry name" value="UROD/MetE-like_sf"/>
</dbReference>